<proteinExistence type="predicted"/>
<sequence length="70" mass="7772">MANQVLSMNIYLILNVSVGVIMLVPLRLRSEPKLSCTRIILLGDQGITIMARSRRCAMITTVLTLQILNS</sequence>
<keyword evidence="1" id="KW-1133">Transmembrane helix</keyword>
<feature type="transmembrane region" description="Helical" evidence="1">
    <location>
        <begin position="6"/>
        <end position="28"/>
    </location>
</feature>
<reference evidence="2 3" key="1">
    <citation type="submission" date="2015-10" db="EMBL/GenBank/DDBJ databases">
        <title>Metagenome-Assembled Genomes uncover a global brackish microbiome.</title>
        <authorList>
            <person name="Hugerth L.W."/>
            <person name="Larsson J."/>
            <person name="Alneberg J."/>
            <person name="Lindh M.V."/>
            <person name="Legrand C."/>
            <person name="Pinhassi J."/>
            <person name="Andersson A.F."/>
        </authorList>
    </citation>
    <scope>NUCLEOTIDE SEQUENCE [LARGE SCALE GENOMIC DNA]</scope>
    <source>
        <strain evidence="2">BACL4 MAG-120920-bin41</strain>
    </source>
</reference>
<accession>A0A0R2SXV7</accession>
<keyword evidence="1" id="KW-0812">Transmembrane</keyword>
<dbReference type="Proteomes" id="UP000051547">
    <property type="component" value="Unassembled WGS sequence"/>
</dbReference>
<evidence type="ECO:0000313" key="2">
    <source>
        <dbReference type="EMBL" id="KRO79830.1"/>
    </source>
</evidence>
<dbReference type="AlphaFoldDB" id="A0A0R2SXV7"/>
<dbReference type="EMBL" id="LIBE01000328">
    <property type="protein sequence ID" value="KRO79830.1"/>
    <property type="molecule type" value="Genomic_DNA"/>
</dbReference>
<gene>
    <name evidence="2" type="ORF">ABR72_02280</name>
</gene>
<evidence type="ECO:0000313" key="3">
    <source>
        <dbReference type="Proteomes" id="UP000051547"/>
    </source>
</evidence>
<protein>
    <submittedName>
        <fullName evidence="2">Uncharacterized protein</fullName>
    </submittedName>
</protein>
<name>A0A0R2SXV7_9GAMM</name>
<organism evidence="2 3">
    <name type="scientific">OM182 bacterium BACL3 MAG-120920-bin41</name>
    <dbReference type="NCBI Taxonomy" id="1655580"/>
    <lineage>
        <taxon>Bacteria</taxon>
        <taxon>Pseudomonadati</taxon>
        <taxon>Pseudomonadota</taxon>
        <taxon>Gammaproteobacteria</taxon>
        <taxon>OMG group</taxon>
        <taxon>OM182 clade</taxon>
    </lineage>
</organism>
<comment type="caution">
    <text evidence="2">The sequence shown here is derived from an EMBL/GenBank/DDBJ whole genome shotgun (WGS) entry which is preliminary data.</text>
</comment>
<evidence type="ECO:0000256" key="1">
    <source>
        <dbReference type="SAM" id="Phobius"/>
    </source>
</evidence>
<keyword evidence="1" id="KW-0472">Membrane</keyword>